<gene>
    <name evidence="1" type="ORF">BJ212DRAFT_1444821</name>
</gene>
<evidence type="ECO:0000313" key="2">
    <source>
        <dbReference type="Proteomes" id="UP000807769"/>
    </source>
</evidence>
<sequence length="346" mass="38820">MELTVLEEEAVLLKQADAIAFIKLLQVVSLDDPVAKLDDAVLSHLRNPYQTGLEINSSAVQHGIATYFTVEHSSVNTYESIQQSAMHCLEGEATQIPSYYNYTGVESIEHDMCPGTCVAFMGPFADLTHYPICNTDHYNPIKLHTSGGQMHIAHQKFITIPLSAQLQALWPNGGVFDVFDDFCKGCEFLQAVQWGDIKPDDIVLMISLNGAQLYESKLSDCWTYIWKQYVLPGGFIPGPNKLKNMDSFLFPGLHHLAALQNEGLCIWDAWHNIVFISNSFLIFITADGPGLVYFDGMKGTYYYPALLIPHHYAVAGSNHPDISIYELHDPDLTEYFDNLLKLYCKL</sequence>
<accession>A0A9P7JI50</accession>
<dbReference type="Proteomes" id="UP000807769">
    <property type="component" value="Unassembled WGS sequence"/>
</dbReference>
<dbReference type="OrthoDB" id="3261594at2759"/>
<organism evidence="1 2">
    <name type="scientific">Suillus subaureus</name>
    <dbReference type="NCBI Taxonomy" id="48587"/>
    <lineage>
        <taxon>Eukaryota</taxon>
        <taxon>Fungi</taxon>
        <taxon>Dikarya</taxon>
        <taxon>Basidiomycota</taxon>
        <taxon>Agaricomycotina</taxon>
        <taxon>Agaricomycetes</taxon>
        <taxon>Agaricomycetidae</taxon>
        <taxon>Boletales</taxon>
        <taxon>Suillineae</taxon>
        <taxon>Suillaceae</taxon>
        <taxon>Suillus</taxon>
    </lineage>
</organism>
<protein>
    <submittedName>
        <fullName evidence="1">Uncharacterized protein</fullName>
    </submittedName>
</protein>
<dbReference type="GeneID" id="64632033"/>
<dbReference type="AlphaFoldDB" id="A0A9P7JI50"/>
<dbReference type="RefSeq" id="XP_041197978.1">
    <property type="nucleotide sequence ID" value="XM_041338017.1"/>
</dbReference>
<proteinExistence type="predicted"/>
<dbReference type="EMBL" id="JABBWG010000004">
    <property type="protein sequence ID" value="KAG1823918.1"/>
    <property type="molecule type" value="Genomic_DNA"/>
</dbReference>
<evidence type="ECO:0000313" key="1">
    <source>
        <dbReference type="EMBL" id="KAG1823918.1"/>
    </source>
</evidence>
<reference evidence="1" key="1">
    <citation type="journal article" date="2020" name="New Phytol.">
        <title>Comparative genomics reveals dynamic genome evolution in host specialist ectomycorrhizal fungi.</title>
        <authorList>
            <person name="Lofgren L.A."/>
            <person name="Nguyen N.H."/>
            <person name="Vilgalys R."/>
            <person name="Ruytinx J."/>
            <person name="Liao H.L."/>
            <person name="Branco S."/>
            <person name="Kuo A."/>
            <person name="LaButti K."/>
            <person name="Lipzen A."/>
            <person name="Andreopoulos W."/>
            <person name="Pangilinan J."/>
            <person name="Riley R."/>
            <person name="Hundley H."/>
            <person name="Na H."/>
            <person name="Barry K."/>
            <person name="Grigoriev I.V."/>
            <person name="Stajich J.E."/>
            <person name="Kennedy P.G."/>
        </authorList>
    </citation>
    <scope>NUCLEOTIDE SEQUENCE</scope>
    <source>
        <strain evidence="1">MN1</strain>
    </source>
</reference>
<comment type="caution">
    <text evidence="1">The sequence shown here is derived from an EMBL/GenBank/DDBJ whole genome shotgun (WGS) entry which is preliminary data.</text>
</comment>
<name>A0A9P7JI50_9AGAM</name>
<keyword evidence="2" id="KW-1185">Reference proteome</keyword>